<organism evidence="1 2">
    <name type="scientific">Dermacentor silvarum</name>
    <name type="common">Tick</name>
    <dbReference type="NCBI Taxonomy" id="543639"/>
    <lineage>
        <taxon>Eukaryota</taxon>
        <taxon>Metazoa</taxon>
        <taxon>Ecdysozoa</taxon>
        <taxon>Arthropoda</taxon>
        <taxon>Chelicerata</taxon>
        <taxon>Arachnida</taxon>
        <taxon>Acari</taxon>
        <taxon>Parasitiformes</taxon>
        <taxon>Ixodida</taxon>
        <taxon>Ixodoidea</taxon>
        <taxon>Ixodidae</taxon>
        <taxon>Rhipicephalinae</taxon>
        <taxon>Dermacentor</taxon>
    </lineage>
</organism>
<name>A0ACB8CEF0_DERSI</name>
<accession>A0ACB8CEF0</accession>
<dbReference type="Proteomes" id="UP000821865">
    <property type="component" value="Chromosome 7"/>
</dbReference>
<reference evidence="1" key="1">
    <citation type="submission" date="2020-05" db="EMBL/GenBank/DDBJ databases">
        <title>Large-scale comparative analyses of tick genomes elucidate their genetic diversity and vector capacities.</title>
        <authorList>
            <person name="Jia N."/>
            <person name="Wang J."/>
            <person name="Shi W."/>
            <person name="Du L."/>
            <person name="Sun Y."/>
            <person name="Zhan W."/>
            <person name="Jiang J."/>
            <person name="Wang Q."/>
            <person name="Zhang B."/>
            <person name="Ji P."/>
            <person name="Sakyi L.B."/>
            <person name="Cui X."/>
            <person name="Yuan T."/>
            <person name="Jiang B."/>
            <person name="Yang W."/>
            <person name="Lam T.T.-Y."/>
            <person name="Chang Q."/>
            <person name="Ding S."/>
            <person name="Wang X."/>
            <person name="Zhu J."/>
            <person name="Ruan X."/>
            <person name="Zhao L."/>
            <person name="Wei J."/>
            <person name="Que T."/>
            <person name="Du C."/>
            <person name="Cheng J."/>
            <person name="Dai P."/>
            <person name="Han X."/>
            <person name="Huang E."/>
            <person name="Gao Y."/>
            <person name="Liu J."/>
            <person name="Shao H."/>
            <person name="Ye R."/>
            <person name="Li L."/>
            <person name="Wei W."/>
            <person name="Wang X."/>
            <person name="Wang C."/>
            <person name="Yang T."/>
            <person name="Huo Q."/>
            <person name="Li W."/>
            <person name="Guo W."/>
            <person name="Chen H."/>
            <person name="Zhou L."/>
            <person name="Ni X."/>
            <person name="Tian J."/>
            <person name="Zhou Y."/>
            <person name="Sheng Y."/>
            <person name="Liu T."/>
            <person name="Pan Y."/>
            <person name="Xia L."/>
            <person name="Li J."/>
            <person name="Zhao F."/>
            <person name="Cao W."/>
        </authorList>
    </citation>
    <scope>NUCLEOTIDE SEQUENCE</scope>
    <source>
        <strain evidence="1">Dsil-2018</strain>
    </source>
</reference>
<dbReference type="EMBL" id="CM023476">
    <property type="protein sequence ID" value="KAH7941120.1"/>
    <property type="molecule type" value="Genomic_DNA"/>
</dbReference>
<evidence type="ECO:0000313" key="1">
    <source>
        <dbReference type="EMBL" id="KAH7941120.1"/>
    </source>
</evidence>
<evidence type="ECO:0000313" key="2">
    <source>
        <dbReference type="Proteomes" id="UP000821865"/>
    </source>
</evidence>
<sequence>MLSEADEMLTTTDKPATIGALSDKDAASVSIAEHANDSQPGKDMDEDSTPFAIDTDTTEDEAYNGRAGRIGCLLFTSKMKMLSSGFSEAFDWMNGPDQHWPPRFGPHPNDPARTYLALISSPSSHVTDALLKFQKLSTSQHTYLVSAYLAVRDDSCKRVVPGLEPGTPSHMLADEVQASGIQTLQARMMGQSTIALVTFEGLLVPRLVRFLGAEFRGYPHRPRQAVCKTCLQLGHRTNHCPTPDVTICEQCGIDNIVPSHPRSRRCK</sequence>
<protein>
    <submittedName>
        <fullName evidence="1">Uncharacterized protein</fullName>
    </submittedName>
</protein>
<keyword evidence="2" id="KW-1185">Reference proteome</keyword>
<comment type="caution">
    <text evidence="1">The sequence shown here is derived from an EMBL/GenBank/DDBJ whole genome shotgun (WGS) entry which is preliminary data.</text>
</comment>
<proteinExistence type="predicted"/>
<gene>
    <name evidence="1" type="ORF">HPB49_010161</name>
</gene>